<protein>
    <submittedName>
        <fullName evidence="1">Uncharacterized protein</fullName>
    </submittedName>
</protein>
<reference evidence="1 2" key="1">
    <citation type="journal article" date="2019" name="Syst. Appl. Microbiol.">
        <title>Microvirga tunisiensis sp. nov., a root nodule symbiotic bacterium isolated from Lupinus micranthus and L. luteus grown in Northern Tunisia.</title>
        <authorList>
            <person name="Msaddak A."/>
            <person name="Rejili M."/>
            <person name="Duran D."/>
            <person name="Mars M."/>
            <person name="Palacios J.M."/>
            <person name="Ruiz-Argueso T."/>
            <person name="Rey L."/>
            <person name="Imperial J."/>
        </authorList>
    </citation>
    <scope>NUCLEOTIDE SEQUENCE [LARGE SCALE GENOMIC DNA]</scope>
    <source>
        <strain evidence="1 2">Lmie10</strain>
    </source>
</reference>
<sequence>MFKKCSGPAPKPGKINAYHLLWNLLMVDGSPERNFREVLETLQELEELFAAPHPADVEGQLQQIDQLITEHGGLEGVLEGVSAELLASLSTTILSYAAREEKVFRDLSALLDVDDFDLAIDPQSSRLTIKRLLDSLMPSAHRTPVPRVSYH</sequence>
<name>A0A5N7MYE5_9HYPH</name>
<evidence type="ECO:0000313" key="1">
    <source>
        <dbReference type="EMBL" id="MPR31044.1"/>
    </source>
</evidence>
<dbReference type="Proteomes" id="UP000403266">
    <property type="component" value="Unassembled WGS sequence"/>
</dbReference>
<comment type="caution">
    <text evidence="1">The sequence shown here is derived from an EMBL/GenBank/DDBJ whole genome shotgun (WGS) entry which is preliminary data.</text>
</comment>
<accession>A0A5N7MYE5</accession>
<organism evidence="1 2">
    <name type="scientific">Microvirga tunisiensis</name>
    <dbReference type="NCBI Taxonomy" id="2108360"/>
    <lineage>
        <taxon>Bacteria</taxon>
        <taxon>Pseudomonadati</taxon>
        <taxon>Pseudomonadota</taxon>
        <taxon>Alphaproteobacteria</taxon>
        <taxon>Hyphomicrobiales</taxon>
        <taxon>Methylobacteriaceae</taxon>
        <taxon>Microvirga</taxon>
    </lineage>
</organism>
<gene>
    <name evidence="1" type="ORF">FS320_40580</name>
</gene>
<dbReference type="AlphaFoldDB" id="A0A5N7MYE5"/>
<evidence type="ECO:0000313" key="2">
    <source>
        <dbReference type="Proteomes" id="UP000403266"/>
    </source>
</evidence>
<dbReference type="EMBL" id="VOSK01000522">
    <property type="protein sequence ID" value="MPR31044.1"/>
    <property type="molecule type" value="Genomic_DNA"/>
</dbReference>
<dbReference type="RefSeq" id="WP_152718172.1">
    <property type="nucleotide sequence ID" value="NZ_VOSJ01000561.1"/>
</dbReference>
<keyword evidence="2" id="KW-1185">Reference proteome</keyword>
<proteinExistence type="predicted"/>